<dbReference type="RefSeq" id="WP_116542122.1">
    <property type="nucleotide sequence ID" value="NZ_QEKI01000002.1"/>
</dbReference>
<gene>
    <name evidence="2" type="ORF">C8E01_102265</name>
</gene>
<reference evidence="2 3" key="1">
    <citation type="submission" date="2018-04" db="EMBL/GenBank/DDBJ databases">
        <title>Genomic Encyclopedia of Type Strains, Phase IV (KMG-IV): sequencing the most valuable type-strain genomes for metagenomic binning, comparative biology and taxonomic classification.</title>
        <authorList>
            <person name="Goeker M."/>
        </authorList>
    </citation>
    <scope>NUCLEOTIDE SEQUENCE [LARGE SCALE GENOMIC DNA]</scope>
    <source>
        <strain evidence="2 3">DSM 100231</strain>
    </source>
</reference>
<evidence type="ECO:0000313" key="3">
    <source>
        <dbReference type="Proteomes" id="UP000245466"/>
    </source>
</evidence>
<evidence type="ECO:0000256" key="1">
    <source>
        <dbReference type="SAM" id="MobiDB-lite"/>
    </source>
</evidence>
<accession>A0A2U1B360</accession>
<evidence type="ECO:0000313" key="2">
    <source>
        <dbReference type="EMBL" id="PVY43088.1"/>
    </source>
</evidence>
<feature type="compositionally biased region" description="Basic and acidic residues" evidence="1">
    <location>
        <begin position="33"/>
        <end position="49"/>
    </location>
</feature>
<comment type="caution">
    <text evidence="2">The sequence shown here is derived from an EMBL/GenBank/DDBJ whole genome shotgun (WGS) entry which is preliminary data.</text>
</comment>
<dbReference type="OrthoDB" id="9884567at2"/>
<proteinExistence type="predicted"/>
<dbReference type="AlphaFoldDB" id="A0A2U1B360"/>
<keyword evidence="3" id="KW-1185">Reference proteome</keyword>
<organism evidence="2 3">
    <name type="scientific">Pontibacter virosus</name>
    <dbReference type="NCBI Taxonomy" id="1765052"/>
    <lineage>
        <taxon>Bacteria</taxon>
        <taxon>Pseudomonadati</taxon>
        <taxon>Bacteroidota</taxon>
        <taxon>Cytophagia</taxon>
        <taxon>Cytophagales</taxon>
        <taxon>Hymenobacteraceae</taxon>
        <taxon>Pontibacter</taxon>
    </lineage>
</organism>
<dbReference type="Proteomes" id="UP000245466">
    <property type="component" value="Unassembled WGS sequence"/>
</dbReference>
<sequence>MTKGHNQDKNKTEQKPEAKHKGGQEGNRGLSDQQKDKSPNQGRNDKKDQSGGTKGQNAI</sequence>
<dbReference type="EMBL" id="QEKI01000002">
    <property type="protein sequence ID" value="PVY43088.1"/>
    <property type="molecule type" value="Genomic_DNA"/>
</dbReference>
<protein>
    <submittedName>
        <fullName evidence="2">Uncharacterized protein</fullName>
    </submittedName>
</protein>
<feature type="compositionally biased region" description="Basic and acidic residues" evidence="1">
    <location>
        <begin position="1"/>
        <end position="23"/>
    </location>
</feature>
<name>A0A2U1B360_9BACT</name>
<feature type="region of interest" description="Disordered" evidence="1">
    <location>
        <begin position="1"/>
        <end position="59"/>
    </location>
</feature>